<dbReference type="EMBL" id="JARKIK010000002">
    <property type="protein sequence ID" value="KAK8753807.1"/>
    <property type="molecule type" value="Genomic_DNA"/>
</dbReference>
<dbReference type="PANTHER" id="PTHR11012">
    <property type="entry name" value="PROTEIN KINASE-LIKE DOMAIN-CONTAINING"/>
    <property type="match status" value="1"/>
</dbReference>
<dbReference type="Pfam" id="PF02958">
    <property type="entry name" value="EcKL"/>
    <property type="match status" value="1"/>
</dbReference>
<comment type="caution">
    <text evidence="2">The sequence shown here is derived from an EMBL/GenBank/DDBJ whole genome shotgun (WGS) entry which is preliminary data.</text>
</comment>
<reference evidence="2 3" key="1">
    <citation type="journal article" date="2024" name="BMC Genomics">
        <title>Genome assembly of redclaw crayfish (Cherax quadricarinatus) provides insights into its immune adaptation and hypoxia tolerance.</title>
        <authorList>
            <person name="Liu Z."/>
            <person name="Zheng J."/>
            <person name="Li H."/>
            <person name="Fang K."/>
            <person name="Wang S."/>
            <person name="He J."/>
            <person name="Zhou D."/>
            <person name="Weng S."/>
            <person name="Chi M."/>
            <person name="Gu Z."/>
            <person name="He J."/>
            <person name="Li F."/>
            <person name="Wang M."/>
        </authorList>
    </citation>
    <scope>NUCLEOTIDE SEQUENCE [LARGE SCALE GENOMIC DNA]</scope>
    <source>
        <strain evidence="2">ZL_2023a</strain>
    </source>
</reference>
<protein>
    <recommendedName>
        <fullName evidence="1">CHK kinase-like domain-containing protein</fullName>
    </recommendedName>
</protein>
<dbReference type="SMART" id="SM00587">
    <property type="entry name" value="CHK"/>
    <property type="match status" value="1"/>
</dbReference>
<evidence type="ECO:0000313" key="2">
    <source>
        <dbReference type="EMBL" id="KAK8753807.1"/>
    </source>
</evidence>
<name>A0AAW0YQ85_CHEQU</name>
<accession>A0AAW0YQ85</accession>
<dbReference type="Gene3D" id="3.90.1200.10">
    <property type="match status" value="1"/>
</dbReference>
<evidence type="ECO:0000313" key="3">
    <source>
        <dbReference type="Proteomes" id="UP001445076"/>
    </source>
</evidence>
<dbReference type="InterPro" id="IPR004119">
    <property type="entry name" value="EcKL"/>
</dbReference>
<gene>
    <name evidence="2" type="ORF">OTU49_001649</name>
</gene>
<dbReference type="Proteomes" id="UP001445076">
    <property type="component" value="Unassembled WGS sequence"/>
</dbReference>
<dbReference type="PANTHER" id="PTHR11012:SF30">
    <property type="entry name" value="PROTEIN KINASE-LIKE DOMAIN-CONTAINING"/>
    <property type="match status" value="1"/>
</dbReference>
<keyword evidence="3" id="KW-1185">Reference proteome</keyword>
<organism evidence="2 3">
    <name type="scientific">Cherax quadricarinatus</name>
    <name type="common">Australian red claw crayfish</name>
    <dbReference type="NCBI Taxonomy" id="27406"/>
    <lineage>
        <taxon>Eukaryota</taxon>
        <taxon>Metazoa</taxon>
        <taxon>Ecdysozoa</taxon>
        <taxon>Arthropoda</taxon>
        <taxon>Crustacea</taxon>
        <taxon>Multicrustacea</taxon>
        <taxon>Malacostraca</taxon>
        <taxon>Eumalacostraca</taxon>
        <taxon>Eucarida</taxon>
        <taxon>Decapoda</taxon>
        <taxon>Pleocyemata</taxon>
        <taxon>Astacidea</taxon>
        <taxon>Parastacoidea</taxon>
        <taxon>Parastacidae</taxon>
        <taxon>Cherax</taxon>
    </lineage>
</organism>
<dbReference type="InterPro" id="IPR011009">
    <property type="entry name" value="Kinase-like_dom_sf"/>
</dbReference>
<feature type="non-terminal residue" evidence="2">
    <location>
        <position position="1"/>
    </location>
</feature>
<dbReference type="AlphaFoldDB" id="A0AAW0YQ85"/>
<proteinExistence type="predicted"/>
<dbReference type="SUPFAM" id="SSF56112">
    <property type="entry name" value="Protein kinase-like (PK-like)"/>
    <property type="match status" value="1"/>
</dbReference>
<evidence type="ECO:0000259" key="1">
    <source>
        <dbReference type="SMART" id="SM00587"/>
    </source>
</evidence>
<dbReference type="InterPro" id="IPR015897">
    <property type="entry name" value="CHK_kinase-like"/>
</dbReference>
<feature type="domain" description="CHK kinase-like" evidence="1">
    <location>
        <begin position="129"/>
        <end position="326"/>
    </location>
</feature>
<sequence>FAVSEGVLRVVTEDVVQASLVSDKGAEATLVSWTTETFTAAYDGATSEIANVRIQYTLAGTAEEVSYVVKVTPSRAQEKEFYSIIFAKECNFYAEIIPALNAVLKGIGEKPLRFPKCVYSSLEPGKEMIMLENLQEQGYSMQDRTVGIDAAHSLLVLQELARLHAASLLLQAITPHQPLVHRFQALQKEWTKEFNIGGDFETFISNHLDDVVEMFEKMGGCEEVVAWVRKIKPEAWTLYKQQLVATPPFAVINHGDCWINNLLFKYDKDKRPVEVKMLDLQCCRVASVATDLLLFLNLNLTGPVRRPNLNTFLASYHATLTSVMQKGSSIVPFTLEQLQQEYVDRGYYGILECLMWLPNTVRQPEDMMDILDRTEDARNAERDDVLVMVDRNPLLKPRIISVVEEWMERGVIS</sequence>